<dbReference type="InterPro" id="IPR014729">
    <property type="entry name" value="Rossmann-like_a/b/a_fold"/>
</dbReference>
<evidence type="ECO:0000259" key="2">
    <source>
        <dbReference type="Pfam" id="PF00582"/>
    </source>
</evidence>
<dbReference type="Gene3D" id="3.40.50.620">
    <property type="entry name" value="HUPs"/>
    <property type="match status" value="1"/>
</dbReference>
<evidence type="ECO:0000313" key="4">
    <source>
        <dbReference type="Proteomes" id="UP000007844"/>
    </source>
</evidence>
<dbReference type="EMBL" id="CP003221">
    <property type="protein sequence ID" value="EGJ52052.1"/>
    <property type="molecule type" value="Genomic_DNA"/>
</dbReference>
<dbReference type="eggNOG" id="ENOG5030SQC">
    <property type="taxonomic scope" value="Bacteria"/>
</dbReference>
<proteinExistence type="inferred from homology"/>
<evidence type="ECO:0000256" key="1">
    <source>
        <dbReference type="ARBA" id="ARBA00008791"/>
    </source>
</evidence>
<reference evidence="3 4" key="1">
    <citation type="journal article" date="2011" name="J. Bacteriol.">
        <title>Genome sequence of the mercury-methylating and pleomorphic Desulfovibrio africanus Strain Walvis Bay.</title>
        <authorList>
            <person name="Brown S.D."/>
            <person name="Wall J.D."/>
            <person name="Kucken A.M."/>
            <person name="Gilmour C.C."/>
            <person name="Podar M."/>
            <person name="Brandt C.C."/>
            <person name="Teshima H."/>
            <person name="Detter J.C."/>
            <person name="Han C.S."/>
            <person name="Land M.L."/>
            <person name="Lucas S."/>
            <person name="Han J."/>
            <person name="Pennacchio L."/>
            <person name="Nolan M."/>
            <person name="Pitluck S."/>
            <person name="Woyke T."/>
            <person name="Goodwin L."/>
            <person name="Palumbo A.V."/>
            <person name="Elias D.A."/>
        </authorList>
    </citation>
    <scope>NUCLEOTIDE SEQUENCE [LARGE SCALE GENOMIC DNA]</scope>
    <source>
        <strain evidence="3 4">Walvis Bay</strain>
    </source>
</reference>
<dbReference type="PANTHER" id="PTHR46268">
    <property type="entry name" value="STRESS RESPONSE PROTEIN NHAX"/>
    <property type="match status" value="1"/>
</dbReference>
<dbReference type="HOGENOM" id="CLU_1737569_0_0_7"/>
<sequence length="150" mass="16308">MQQGVGMFTRILVALKYNDTGRHALSVAAELARIHGAELIAFHALDYRLLAEGVSAAERDQACDAAHRRFEQEFGPIFREGGASDFVCLPADPAMAVCRLAREREADLIVLGCHQRGQGSGLSRMDYTGMTIMDKAPCPVLLVPYSDQAA</sequence>
<evidence type="ECO:0000313" key="3">
    <source>
        <dbReference type="EMBL" id="EGJ52052.1"/>
    </source>
</evidence>
<protein>
    <submittedName>
        <fullName evidence="3">UspA domain-containing protein</fullName>
    </submittedName>
</protein>
<dbReference type="Proteomes" id="UP000007844">
    <property type="component" value="Chromosome"/>
</dbReference>
<gene>
    <name evidence="3" type="ORF">Desaf_3776</name>
</gene>
<dbReference type="CDD" id="cd00293">
    <property type="entry name" value="USP-like"/>
    <property type="match status" value="1"/>
</dbReference>
<feature type="domain" description="UspA" evidence="2">
    <location>
        <begin position="7"/>
        <end position="144"/>
    </location>
</feature>
<dbReference type="AlphaFoldDB" id="F3Z023"/>
<dbReference type="SUPFAM" id="SSF52402">
    <property type="entry name" value="Adenine nucleotide alpha hydrolases-like"/>
    <property type="match status" value="1"/>
</dbReference>
<comment type="similarity">
    <text evidence="1">Belongs to the universal stress protein A family.</text>
</comment>
<dbReference type="KEGG" id="daf:Desaf_3776"/>
<keyword evidence="4" id="KW-1185">Reference proteome</keyword>
<accession>F3Z023</accession>
<dbReference type="PANTHER" id="PTHR46268:SF6">
    <property type="entry name" value="UNIVERSAL STRESS PROTEIN UP12"/>
    <property type="match status" value="1"/>
</dbReference>
<dbReference type="InterPro" id="IPR006016">
    <property type="entry name" value="UspA"/>
</dbReference>
<organism evidence="3 4">
    <name type="scientific">Desulfocurvibacter africanus subsp. africanus str. Walvis Bay</name>
    <dbReference type="NCBI Taxonomy" id="690850"/>
    <lineage>
        <taxon>Bacteria</taxon>
        <taxon>Pseudomonadati</taxon>
        <taxon>Thermodesulfobacteriota</taxon>
        <taxon>Desulfovibrionia</taxon>
        <taxon>Desulfovibrionales</taxon>
        <taxon>Desulfovibrionaceae</taxon>
        <taxon>Desulfocurvibacter</taxon>
    </lineage>
</organism>
<dbReference type="STRING" id="690850.Desaf_3776"/>
<name>F3Z023_DESAF</name>
<dbReference type="Pfam" id="PF00582">
    <property type="entry name" value="Usp"/>
    <property type="match status" value="1"/>
</dbReference>